<evidence type="ECO:0000313" key="1">
    <source>
        <dbReference type="EMBL" id="JAD16901.1"/>
    </source>
</evidence>
<proteinExistence type="predicted"/>
<organism evidence="1">
    <name type="scientific">Arundo donax</name>
    <name type="common">Giant reed</name>
    <name type="synonym">Donax arundinaceus</name>
    <dbReference type="NCBI Taxonomy" id="35708"/>
    <lineage>
        <taxon>Eukaryota</taxon>
        <taxon>Viridiplantae</taxon>
        <taxon>Streptophyta</taxon>
        <taxon>Embryophyta</taxon>
        <taxon>Tracheophyta</taxon>
        <taxon>Spermatophyta</taxon>
        <taxon>Magnoliopsida</taxon>
        <taxon>Liliopsida</taxon>
        <taxon>Poales</taxon>
        <taxon>Poaceae</taxon>
        <taxon>PACMAD clade</taxon>
        <taxon>Arundinoideae</taxon>
        <taxon>Arundineae</taxon>
        <taxon>Arundo</taxon>
    </lineage>
</organism>
<name>A0A0A9U749_ARUDO</name>
<reference evidence="1" key="2">
    <citation type="journal article" date="2015" name="Data Brief">
        <title>Shoot transcriptome of the giant reed, Arundo donax.</title>
        <authorList>
            <person name="Barrero R.A."/>
            <person name="Guerrero F.D."/>
            <person name="Moolhuijzen P."/>
            <person name="Goolsby J.A."/>
            <person name="Tidwell J."/>
            <person name="Bellgard S.E."/>
            <person name="Bellgard M.I."/>
        </authorList>
    </citation>
    <scope>NUCLEOTIDE SEQUENCE</scope>
    <source>
        <tissue evidence="1">Shoot tissue taken approximately 20 cm above the soil surface</tissue>
    </source>
</reference>
<accession>A0A0A9U749</accession>
<dbReference type="AlphaFoldDB" id="A0A0A9U749"/>
<sequence>MPNLQRDVTKLCAYAFISHFVSVMHQISPRILKLVKLPSCFKEAIDVSQLISISDNSRRACILPIPSGNSGLLTNKHVNRCRRTILAGNLFILVHLKSKVCKFCSSPSSGSAVIFLALSRRYFN</sequence>
<dbReference type="EMBL" id="GBRH01280994">
    <property type="protein sequence ID" value="JAD16901.1"/>
    <property type="molecule type" value="Transcribed_RNA"/>
</dbReference>
<reference evidence="1" key="1">
    <citation type="submission" date="2014-09" db="EMBL/GenBank/DDBJ databases">
        <authorList>
            <person name="Magalhaes I.L.F."/>
            <person name="Oliveira U."/>
            <person name="Santos F.R."/>
            <person name="Vidigal T.H.D.A."/>
            <person name="Brescovit A.D."/>
            <person name="Santos A.J."/>
        </authorList>
    </citation>
    <scope>NUCLEOTIDE SEQUENCE</scope>
    <source>
        <tissue evidence="1">Shoot tissue taken approximately 20 cm above the soil surface</tissue>
    </source>
</reference>
<protein>
    <submittedName>
        <fullName evidence="1">Uncharacterized protein</fullName>
    </submittedName>
</protein>